<name>A0A1W6EUU1_9ACTN</name>
<accession>A0A1W6EUU1</accession>
<gene>
    <name evidence="3" type="primary">c10O</name>
</gene>
<comment type="similarity">
    <text evidence="1">Belongs to the carbon-nitrogen hydrolase superfamily. NIT1/NIT2 family.</text>
</comment>
<dbReference type="PANTHER" id="PTHR23088:SF27">
    <property type="entry name" value="DEAMINATED GLUTATHIONE AMIDASE"/>
    <property type="match status" value="1"/>
</dbReference>
<dbReference type="Gene3D" id="3.60.110.10">
    <property type="entry name" value="Carbon-nitrogen hydrolase"/>
    <property type="match status" value="1"/>
</dbReference>
<dbReference type="CDD" id="cd07197">
    <property type="entry name" value="nitrilase"/>
    <property type="match status" value="1"/>
</dbReference>
<keyword evidence="3" id="KW-0378">Hydrolase</keyword>
<dbReference type="InterPro" id="IPR036526">
    <property type="entry name" value="C-N_Hydrolase_sf"/>
</dbReference>
<dbReference type="SUPFAM" id="SSF56317">
    <property type="entry name" value="Carbon-nitrogen hydrolase"/>
    <property type="match status" value="1"/>
</dbReference>
<sequence>MSLFRGEGLTLAAVQLRTDTGRREENQARAAELLADAAEQGADLACLPAAFATGLSFPSIRKDATSLDGPVMAFLAEQARTHGLHIAAGVLLAEGRDIHDAAVLVGPAGDLLGVYRRACLWEGERDYLAAGEPLDALDTPLGRIGLQVSYDLRFPEASRHFLGQRVDVIVCVASLFTEFSHHVRSLARARAADNQTALVLSSGSGENRFVGMPYLGRSCVVDGLVQGDEADDADVLAEIPARVREGVATATVYPRKRRKAGDRLPFRADAAATWRTSYLGEGR</sequence>
<organism evidence="3">
    <name type="scientific">Streptomyces zelensis</name>
    <dbReference type="NCBI Taxonomy" id="1981977"/>
    <lineage>
        <taxon>Bacteria</taxon>
        <taxon>Bacillati</taxon>
        <taxon>Actinomycetota</taxon>
        <taxon>Actinomycetes</taxon>
        <taxon>Kitasatosporales</taxon>
        <taxon>Streptomycetaceae</taxon>
        <taxon>Streptomyces</taxon>
    </lineage>
</organism>
<proteinExistence type="inferred from homology"/>
<dbReference type="EMBL" id="KY379149">
    <property type="protein sequence ID" value="ARK19490.1"/>
    <property type="molecule type" value="Genomic_DNA"/>
</dbReference>
<dbReference type="GO" id="GO:0016787">
    <property type="term" value="F:hydrolase activity"/>
    <property type="evidence" value="ECO:0007669"/>
    <property type="project" value="UniProtKB-KW"/>
</dbReference>
<protein>
    <submittedName>
        <fullName evidence="3">Hydrolase</fullName>
    </submittedName>
</protein>
<dbReference type="PANTHER" id="PTHR23088">
    <property type="entry name" value="NITRILASE-RELATED"/>
    <property type="match status" value="1"/>
</dbReference>
<dbReference type="AlphaFoldDB" id="A0A1W6EUU1"/>
<evidence type="ECO:0000313" key="3">
    <source>
        <dbReference type="EMBL" id="ARK19490.1"/>
    </source>
</evidence>
<evidence type="ECO:0000259" key="2">
    <source>
        <dbReference type="PROSITE" id="PS50263"/>
    </source>
</evidence>
<dbReference type="PROSITE" id="PS50263">
    <property type="entry name" value="CN_HYDROLASE"/>
    <property type="match status" value="1"/>
</dbReference>
<reference evidence="3" key="1">
    <citation type="journal article" date="2017" name="ACS Chem. Biol.">
        <title>Unified Biosynthetic Origin of the Benzodipyrrole Subunits in CC-1065.</title>
        <authorList>
            <person name="Wu S."/>
            <person name="Jian X.H."/>
            <person name="Yuan H."/>
            <person name="Jin W.B."/>
            <person name="Yin Y."/>
            <person name="Wang L.Y."/>
            <person name="Zhao J."/>
            <person name="Tang G.L."/>
        </authorList>
    </citation>
    <scope>NUCLEOTIDE SEQUENCE</scope>
    <source>
        <strain evidence="3">NRRL 11183</strain>
    </source>
</reference>
<dbReference type="Pfam" id="PF00795">
    <property type="entry name" value="CN_hydrolase"/>
    <property type="match status" value="1"/>
</dbReference>
<feature type="domain" description="CN hydrolase" evidence="2">
    <location>
        <begin position="9"/>
        <end position="254"/>
    </location>
</feature>
<dbReference type="InterPro" id="IPR003010">
    <property type="entry name" value="C-N_Hydrolase"/>
</dbReference>
<evidence type="ECO:0000256" key="1">
    <source>
        <dbReference type="ARBA" id="ARBA00010613"/>
    </source>
</evidence>